<sequence>MKNIEKALASLNILDPNYPRPAVADILMKQENRDLLEYVYRDPFGAHVFPGDIDNYSATDFFADLNHALKQNNPIHLWAYIPTCRYRCHFCQFPIVLINPKDPKSRDMFTKVIDLNISEARLWLKAVPHLADVPIGEFNLFGGTPSLLPVEELERLLDFYRTHFNFSEATLRLEGEPGSLTLPFLTAASHLGITKISFGAQSFSDEIIRSSGRMHNSQNCFEAVHNARMAGFEWISVDLIYGLRNQTVDLVRQDILKARELNLEHLVCTKLHLEDFMKTRTGVSMQRPSVWQKKIKGKNDSSKLNIPSLGEQYQMREIIDDLLLNDYNEHPNMYYYKKGNEPEKWKGIITDQDKQFPEIAIGVGGSSKCRGSESINYTEFSDYENAVINGKIPILSTKGISPLKQEIISFKMALSTCHPVIDEIHKEKFYGKSFFDNDHVLNILTDLEKKELIEMDSNSVTLTKNGRVLSEAIINTI</sequence>
<dbReference type="InterPro" id="IPR007197">
    <property type="entry name" value="rSAM"/>
</dbReference>
<dbReference type="EMBL" id="JACHIL010000003">
    <property type="protein sequence ID" value="MBB5091574.1"/>
    <property type="molecule type" value="Genomic_DNA"/>
</dbReference>
<dbReference type="SUPFAM" id="SSF102114">
    <property type="entry name" value="Radical SAM enzymes"/>
    <property type="match status" value="1"/>
</dbReference>
<evidence type="ECO:0000259" key="1">
    <source>
        <dbReference type="SMART" id="SM00729"/>
    </source>
</evidence>
<dbReference type="CDD" id="cd01335">
    <property type="entry name" value="Radical_SAM"/>
    <property type="match status" value="1"/>
</dbReference>
<dbReference type="Proteomes" id="UP000531231">
    <property type="component" value="Unassembled WGS sequence"/>
</dbReference>
<dbReference type="AlphaFoldDB" id="A0A7W8EPR0"/>
<gene>
    <name evidence="2" type="ORF">HNQ68_002115</name>
</gene>
<dbReference type="InterPro" id="IPR034505">
    <property type="entry name" value="Coproporphyrinogen-III_oxidase"/>
</dbReference>
<dbReference type="GO" id="GO:0051989">
    <property type="term" value="F:coproporphyrinogen dehydrogenase activity"/>
    <property type="evidence" value="ECO:0007669"/>
    <property type="project" value="UniProtKB-EC"/>
</dbReference>
<evidence type="ECO:0000313" key="2">
    <source>
        <dbReference type="EMBL" id="MBB5091574.1"/>
    </source>
</evidence>
<dbReference type="GO" id="GO:0051539">
    <property type="term" value="F:4 iron, 4 sulfur cluster binding"/>
    <property type="evidence" value="ECO:0007669"/>
    <property type="project" value="TreeGrafter"/>
</dbReference>
<dbReference type="RefSeq" id="WP_151159601.1">
    <property type="nucleotide sequence ID" value="NZ_JACHIL010000003.1"/>
</dbReference>
<dbReference type="SFLD" id="SFLDG01065">
    <property type="entry name" value="anaerobic_coproporphyrinogen-I"/>
    <property type="match status" value="1"/>
</dbReference>
<dbReference type="InterPro" id="IPR058240">
    <property type="entry name" value="rSAM_sf"/>
</dbReference>
<dbReference type="Gene3D" id="3.30.750.200">
    <property type="match status" value="1"/>
</dbReference>
<keyword evidence="2" id="KW-0560">Oxidoreductase</keyword>
<reference evidence="2 3" key="1">
    <citation type="submission" date="2020-08" db="EMBL/GenBank/DDBJ databases">
        <title>Genomic Encyclopedia of Type Strains, Phase IV (KMG-IV): sequencing the most valuable type-strain genomes for metagenomic binning, comparative biology and taxonomic classification.</title>
        <authorList>
            <person name="Goeker M."/>
        </authorList>
    </citation>
    <scope>NUCLEOTIDE SEQUENCE [LARGE SCALE GENOMIC DNA]</scope>
    <source>
        <strain evidence="2 3">DSM 25620</strain>
    </source>
</reference>
<dbReference type="PANTHER" id="PTHR13932:SF5">
    <property type="entry name" value="RADICAL S-ADENOSYL METHIONINE DOMAIN-CONTAINING PROTEIN 1, MITOCHONDRIAL"/>
    <property type="match status" value="1"/>
</dbReference>
<dbReference type="GO" id="GO:0005737">
    <property type="term" value="C:cytoplasm"/>
    <property type="evidence" value="ECO:0007669"/>
    <property type="project" value="TreeGrafter"/>
</dbReference>
<keyword evidence="3" id="KW-1185">Reference proteome</keyword>
<dbReference type="GO" id="GO:0006779">
    <property type="term" value="P:porphyrin-containing compound biosynthetic process"/>
    <property type="evidence" value="ECO:0007669"/>
    <property type="project" value="TreeGrafter"/>
</dbReference>
<comment type="caution">
    <text evidence="2">The sequence shown here is derived from an EMBL/GenBank/DDBJ whole genome shotgun (WGS) entry which is preliminary data.</text>
</comment>
<feature type="domain" description="Elp3/MiaA/NifB-like radical SAM core" evidence="1">
    <location>
        <begin position="74"/>
        <end position="299"/>
    </location>
</feature>
<protein>
    <submittedName>
        <fullName evidence="2">Oxygen-independent coproporphyrinogen-3 oxidase</fullName>
        <ecNumber evidence="2">1.3.98.3</ecNumber>
    </submittedName>
</protein>
<dbReference type="SMART" id="SM00729">
    <property type="entry name" value="Elp3"/>
    <property type="match status" value="1"/>
</dbReference>
<dbReference type="SFLD" id="SFLDS00029">
    <property type="entry name" value="Radical_SAM"/>
    <property type="match status" value="1"/>
</dbReference>
<accession>A0A7W8EPR0</accession>
<proteinExistence type="predicted"/>
<dbReference type="EC" id="1.3.98.3" evidence="2"/>
<evidence type="ECO:0000313" key="3">
    <source>
        <dbReference type="Proteomes" id="UP000531231"/>
    </source>
</evidence>
<dbReference type="InterPro" id="IPR006638">
    <property type="entry name" value="Elp3/MiaA/NifB-like_rSAM"/>
</dbReference>
<dbReference type="PANTHER" id="PTHR13932">
    <property type="entry name" value="COPROPORPHYRINIGEN III OXIDASE"/>
    <property type="match status" value="1"/>
</dbReference>
<dbReference type="Pfam" id="PF04055">
    <property type="entry name" value="Radical_SAM"/>
    <property type="match status" value="1"/>
</dbReference>
<name>A0A7W8EPR0_9HYPH</name>
<organism evidence="2 3">
    <name type="scientific">Pseudochrobactrum saccharolyticum</name>
    <dbReference type="NCBI Taxonomy" id="354352"/>
    <lineage>
        <taxon>Bacteria</taxon>
        <taxon>Pseudomonadati</taxon>
        <taxon>Pseudomonadota</taxon>
        <taxon>Alphaproteobacteria</taxon>
        <taxon>Hyphomicrobiales</taxon>
        <taxon>Brucellaceae</taxon>
        <taxon>Pseudochrobactrum</taxon>
    </lineage>
</organism>